<dbReference type="Gene3D" id="1.10.357.10">
    <property type="entry name" value="Tetracycline Repressor, domain 2"/>
    <property type="match status" value="1"/>
</dbReference>
<accession>E8LJH8</accession>
<feature type="transmembrane region" description="Helical" evidence="3">
    <location>
        <begin position="152"/>
        <end position="174"/>
    </location>
</feature>
<keyword evidence="1 2" id="KW-0238">DNA-binding</keyword>
<dbReference type="InterPro" id="IPR009057">
    <property type="entry name" value="Homeodomain-like_sf"/>
</dbReference>
<dbReference type="Proteomes" id="UP000018458">
    <property type="component" value="Unassembled WGS sequence"/>
</dbReference>
<dbReference type="STRING" id="762983.HMPREF9444_00857"/>
<sequence>MAESKRVRRKDARPGEILEAAVDIFLNNGFNQTTLLDIAKKAGISRSTIYLYYKTKEDLFLQVVRTTIHKHSAQIQKINAQSNEDLRQNIHNIVELVFTTTGDQNYLRLLLIFITESANNPFLQQIFFTEIVSKITNPAKELFKSTKETKEICDVILAMIAGSFFISSLSTMILTKKGNFLPSRQTLKEMLPKLILNSLSKAPSPDAKE</sequence>
<dbReference type="eggNOG" id="COG1309">
    <property type="taxonomic scope" value="Bacteria"/>
</dbReference>
<evidence type="ECO:0000256" key="3">
    <source>
        <dbReference type="SAM" id="Phobius"/>
    </source>
</evidence>
<dbReference type="RefSeq" id="WP_009143066.1">
    <property type="nucleotide sequence ID" value="NZ_GL830979.1"/>
</dbReference>
<dbReference type="SUPFAM" id="SSF46689">
    <property type="entry name" value="Homeodomain-like"/>
    <property type="match status" value="1"/>
</dbReference>
<feature type="domain" description="HTH tetR-type" evidence="4">
    <location>
        <begin position="11"/>
        <end position="71"/>
    </location>
</feature>
<proteinExistence type="predicted"/>
<evidence type="ECO:0000259" key="4">
    <source>
        <dbReference type="PROSITE" id="PS50977"/>
    </source>
</evidence>
<evidence type="ECO:0000313" key="6">
    <source>
        <dbReference type="Proteomes" id="UP000018458"/>
    </source>
</evidence>
<evidence type="ECO:0000313" key="5">
    <source>
        <dbReference type="EMBL" id="EFY07276.1"/>
    </source>
</evidence>
<dbReference type="AlphaFoldDB" id="E8LJH8"/>
<evidence type="ECO:0000256" key="1">
    <source>
        <dbReference type="ARBA" id="ARBA00023125"/>
    </source>
</evidence>
<keyword evidence="6" id="KW-1185">Reference proteome</keyword>
<reference evidence="5 6" key="1">
    <citation type="submission" date="2011-01" db="EMBL/GenBank/DDBJ databases">
        <authorList>
            <person name="Weinstock G."/>
            <person name="Sodergren E."/>
            <person name="Clifton S."/>
            <person name="Fulton L."/>
            <person name="Fulton B."/>
            <person name="Courtney L."/>
            <person name="Fronick C."/>
            <person name="Harrison M."/>
            <person name="Strong C."/>
            <person name="Farmer C."/>
            <person name="Delahaunty K."/>
            <person name="Markovic C."/>
            <person name="Hall O."/>
            <person name="Minx P."/>
            <person name="Tomlinson C."/>
            <person name="Mitreva M."/>
            <person name="Hou S."/>
            <person name="Chen J."/>
            <person name="Wollam A."/>
            <person name="Pepin K.H."/>
            <person name="Johnson M."/>
            <person name="Bhonagiri V."/>
            <person name="Zhang X."/>
            <person name="Suruliraj S."/>
            <person name="Warren W."/>
            <person name="Chinwalla A."/>
            <person name="Mardis E.R."/>
            <person name="Wilson R.K."/>
        </authorList>
    </citation>
    <scope>NUCLEOTIDE SEQUENCE [LARGE SCALE GENOMIC DNA]</scope>
    <source>
        <strain evidence="6">DSM 22608 / JCM 16073 / KCTC 15190 / YIT 12066</strain>
    </source>
</reference>
<dbReference type="PANTHER" id="PTHR43479">
    <property type="entry name" value="ACREF/ENVCD OPERON REPRESSOR-RELATED"/>
    <property type="match status" value="1"/>
</dbReference>
<protein>
    <submittedName>
        <fullName evidence="5">Transcriptional regulator, TetR family</fullName>
    </submittedName>
</protein>
<dbReference type="Pfam" id="PF00440">
    <property type="entry name" value="TetR_N"/>
    <property type="match status" value="1"/>
</dbReference>
<dbReference type="OrthoDB" id="63332at2"/>
<dbReference type="PANTHER" id="PTHR43479:SF11">
    <property type="entry name" value="ACREF_ENVCD OPERON REPRESSOR-RELATED"/>
    <property type="match status" value="1"/>
</dbReference>
<dbReference type="GO" id="GO:0003677">
    <property type="term" value="F:DNA binding"/>
    <property type="evidence" value="ECO:0007669"/>
    <property type="project" value="UniProtKB-UniRule"/>
</dbReference>
<dbReference type="EMBL" id="AEVO01000042">
    <property type="protein sequence ID" value="EFY07276.1"/>
    <property type="molecule type" value="Genomic_DNA"/>
</dbReference>
<dbReference type="InterPro" id="IPR001647">
    <property type="entry name" value="HTH_TetR"/>
</dbReference>
<name>E8LJH8_SUCHY</name>
<comment type="caution">
    <text evidence="5">The sequence shown here is derived from an EMBL/GenBank/DDBJ whole genome shotgun (WGS) entry which is preliminary data.</text>
</comment>
<keyword evidence="3" id="KW-0472">Membrane</keyword>
<keyword evidence="3" id="KW-0812">Transmembrane</keyword>
<organism evidence="5 6">
    <name type="scientific">Succinatimonas hippei (strain DSM 22608 / JCM 16073 / KCTC 15190 / YIT 12066)</name>
    <dbReference type="NCBI Taxonomy" id="762983"/>
    <lineage>
        <taxon>Bacteria</taxon>
        <taxon>Pseudomonadati</taxon>
        <taxon>Pseudomonadota</taxon>
        <taxon>Gammaproteobacteria</taxon>
        <taxon>Aeromonadales</taxon>
        <taxon>Succinivibrionaceae</taxon>
        <taxon>Succinatimonas</taxon>
    </lineage>
</organism>
<feature type="DNA-binding region" description="H-T-H motif" evidence="2">
    <location>
        <begin position="34"/>
        <end position="53"/>
    </location>
</feature>
<dbReference type="PRINTS" id="PR00455">
    <property type="entry name" value="HTHTETR"/>
</dbReference>
<dbReference type="HOGENOM" id="CLU_069356_6_2_6"/>
<dbReference type="PROSITE" id="PS50977">
    <property type="entry name" value="HTH_TETR_2"/>
    <property type="match status" value="1"/>
</dbReference>
<keyword evidence="3" id="KW-1133">Transmembrane helix</keyword>
<dbReference type="InterPro" id="IPR050624">
    <property type="entry name" value="HTH-type_Tx_Regulator"/>
</dbReference>
<evidence type="ECO:0000256" key="2">
    <source>
        <dbReference type="PROSITE-ProRule" id="PRU00335"/>
    </source>
</evidence>
<gene>
    <name evidence="5" type="ORF">HMPREF9444_00857</name>
</gene>